<dbReference type="GO" id="GO:0018773">
    <property type="term" value="F:acetylpyruvate hydrolase activity"/>
    <property type="evidence" value="ECO:0007669"/>
    <property type="project" value="TreeGrafter"/>
</dbReference>
<dbReference type="FunFam" id="3.90.850.10:FF:000002">
    <property type="entry name" value="2-hydroxyhepta-2,4-diene-1,7-dioate isomerase"/>
    <property type="match status" value="1"/>
</dbReference>
<reference evidence="4 5" key="1">
    <citation type="submission" date="2018-12" db="EMBL/GenBank/DDBJ databases">
        <title>Genome sequence and assembly of Colletotrichum trifolii.</title>
        <authorList>
            <person name="Gan P."/>
            <person name="Shirasu K."/>
        </authorList>
    </citation>
    <scope>NUCLEOTIDE SEQUENCE [LARGE SCALE GENOMIC DNA]</scope>
    <source>
        <strain evidence="4 5">543-2</strain>
    </source>
</reference>
<comment type="caution">
    <text evidence="4">The sequence shown here is derived from an EMBL/GenBank/DDBJ whole genome shotgun (WGS) entry which is preliminary data.</text>
</comment>
<dbReference type="SUPFAM" id="SSF56529">
    <property type="entry name" value="FAH"/>
    <property type="match status" value="1"/>
</dbReference>
<accession>A0A4R8QTY5</accession>
<dbReference type="PANTHER" id="PTHR11820">
    <property type="entry name" value="ACYLPYRUVASE"/>
    <property type="match status" value="1"/>
</dbReference>
<comment type="similarity">
    <text evidence="1">Belongs to the FAH family.</text>
</comment>
<evidence type="ECO:0000313" key="4">
    <source>
        <dbReference type="EMBL" id="TDZ47442.1"/>
    </source>
</evidence>
<dbReference type="PANTHER" id="PTHR11820:SF7">
    <property type="entry name" value="ACYLPYRUVASE FAHD1, MITOCHONDRIAL"/>
    <property type="match status" value="1"/>
</dbReference>
<evidence type="ECO:0000256" key="2">
    <source>
        <dbReference type="ARBA" id="ARBA00022723"/>
    </source>
</evidence>
<sequence>MAATSLPSFKRLVRFVPRDDSTKILIGEPESDSVDVGAALRDGKEVKAVVWSGSSVLSPGEKTEQRAVIDRVLSPVSAEEVGTIRCIGLNYVQHAKEVGVALPDVPTVFLKPSTSLGNPWPEPTVLPLLTQVDDCGDYESELAVVLGKTAKNVSEANALDYVLGYTACNDVSSRTYQLNQSQWCFAKGFDGSCPLGPTLVSKDLIPDPTKLTMRGLRNGDVLQESGINDLIFSIPKLISFLSQSTTLPAGTVIITGTPAGVGLGRKPKVTLKDGDEFKVEILPHIGTLVNVFQNEGVTAVGQ</sequence>
<feature type="domain" description="Fumarylacetoacetase-like C-terminal" evidence="3">
    <location>
        <begin position="83"/>
        <end position="291"/>
    </location>
</feature>
<keyword evidence="4" id="KW-0378">Hydrolase</keyword>
<name>A0A4R8QTY5_COLTR</name>
<dbReference type="GO" id="GO:0046872">
    <property type="term" value="F:metal ion binding"/>
    <property type="evidence" value="ECO:0007669"/>
    <property type="project" value="UniProtKB-KW"/>
</dbReference>
<organism evidence="4 5">
    <name type="scientific">Colletotrichum trifolii</name>
    <dbReference type="NCBI Taxonomy" id="5466"/>
    <lineage>
        <taxon>Eukaryota</taxon>
        <taxon>Fungi</taxon>
        <taxon>Dikarya</taxon>
        <taxon>Ascomycota</taxon>
        <taxon>Pezizomycotina</taxon>
        <taxon>Sordariomycetes</taxon>
        <taxon>Hypocreomycetidae</taxon>
        <taxon>Glomerellales</taxon>
        <taxon>Glomerellaceae</taxon>
        <taxon>Colletotrichum</taxon>
        <taxon>Colletotrichum orbiculare species complex</taxon>
    </lineage>
</organism>
<dbReference type="Gene3D" id="3.90.850.10">
    <property type="entry name" value="Fumarylacetoacetase-like, C-terminal domain"/>
    <property type="match status" value="1"/>
</dbReference>
<dbReference type="STRING" id="5466.A0A4R8QTY5"/>
<evidence type="ECO:0000313" key="5">
    <source>
        <dbReference type="Proteomes" id="UP000295703"/>
    </source>
</evidence>
<dbReference type="Pfam" id="PF01557">
    <property type="entry name" value="FAA_hydrolase"/>
    <property type="match status" value="1"/>
</dbReference>
<evidence type="ECO:0000259" key="3">
    <source>
        <dbReference type="Pfam" id="PF01557"/>
    </source>
</evidence>
<dbReference type="AlphaFoldDB" id="A0A4R8QTY5"/>
<dbReference type="EMBL" id="RYZW01000104">
    <property type="protein sequence ID" value="TDZ47442.1"/>
    <property type="molecule type" value="Genomic_DNA"/>
</dbReference>
<proteinExistence type="inferred from homology"/>
<evidence type="ECO:0000256" key="1">
    <source>
        <dbReference type="ARBA" id="ARBA00010211"/>
    </source>
</evidence>
<gene>
    <name evidence="4" type="primary">fahd2-2</name>
    <name evidence="4" type="ORF">CTRI78_v008541</name>
</gene>
<dbReference type="Proteomes" id="UP000295703">
    <property type="component" value="Unassembled WGS sequence"/>
</dbReference>
<dbReference type="GO" id="GO:0050163">
    <property type="term" value="F:oxaloacetate tautomerase activity"/>
    <property type="evidence" value="ECO:0007669"/>
    <property type="project" value="UniProtKB-ARBA"/>
</dbReference>
<keyword evidence="2" id="KW-0479">Metal-binding</keyword>
<dbReference type="InterPro" id="IPR036663">
    <property type="entry name" value="Fumarylacetoacetase_C_sf"/>
</dbReference>
<dbReference type="InterPro" id="IPR011234">
    <property type="entry name" value="Fumarylacetoacetase-like_C"/>
</dbReference>
<keyword evidence="5" id="KW-1185">Reference proteome</keyword>
<dbReference type="GO" id="GO:0006107">
    <property type="term" value="P:oxaloacetate metabolic process"/>
    <property type="evidence" value="ECO:0007669"/>
    <property type="project" value="UniProtKB-ARBA"/>
</dbReference>
<protein>
    <submittedName>
        <fullName evidence="4">Fumarylacetoacetate hydrolase domain-containing protein 2</fullName>
    </submittedName>
</protein>